<evidence type="ECO:0000256" key="1">
    <source>
        <dbReference type="SAM" id="MobiDB-lite"/>
    </source>
</evidence>
<dbReference type="AlphaFoldDB" id="A0A839FRS8"/>
<dbReference type="SUPFAM" id="SSF110296">
    <property type="entry name" value="Oligoxyloglucan reducing end-specific cellobiohydrolase"/>
    <property type="match status" value="1"/>
</dbReference>
<reference evidence="2 3" key="1">
    <citation type="submission" date="2020-08" db="EMBL/GenBank/DDBJ databases">
        <title>Sequencing the genomes of 1000 actinobacteria strains.</title>
        <authorList>
            <person name="Klenk H.-P."/>
        </authorList>
    </citation>
    <scope>NUCLEOTIDE SEQUENCE [LARGE SCALE GENOMIC DNA]</scope>
    <source>
        <strain evidence="2 3">DSM 19081</strain>
    </source>
</reference>
<feature type="compositionally biased region" description="Acidic residues" evidence="1">
    <location>
        <begin position="41"/>
        <end position="50"/>
    </location>
</feature>
<accession>A0A839FRS8</accession>
<dbReference type="Proteomes" id="UP000546252">
    <property type="component" value="Unassembled WGS sequence"/>
</dbReference>
<dbReference type="RefSeq" id="WP_343930574.1">
    <property type="nucleotide sequence ID" value="NZ_BAAAKT010000002.1"/>
</dbReference>
<gene>
    <name evidence="2" type="ORF">HNR24_000945</name>
</gene>
<protein>
    <submittedName>
        <fullName evidence="2">Uncharacterized protein</fullName>
    </submittedName>
</protein>
<sequence length="294" mass="30608">MAGLAVFVAVDIVLIALALGWGRDAPRVVERGASVESSFQAEDDSEETLDEPLQSAAPEEPRVAPRLISAVSETVAWRSEGGACAERSEIELTVDGGQTWGSAYPAVDRLGRPLWLSGADYLAVQSAIASGPDCERQGIRTYDSGASWTQDDQVVTNSVLVDPGDPSLVIWGGDAVEGPCDDTHQVAVTGGVAAAVCSDGSVWTTPMGSTGWSESSIEAAVALSGSDGRWMAAVESADCQGLRLVEFDDASAESYACAPAEAAAEVAIDLSGNALWLWSGDQVMISTDFGRSFN</sequence>
<evidence type="ECO:0000313" key="2">
    <source>
        <dbReference type="EMBL" id="MBA8921012.1"/>
    </source>
</evidence>
<organism evidence="2 3">
    <name type="scientific">Nesterenkonia jeotgali</name>
    <dbReference type="NCBI Taxonomy" id="317018"/>
    <lineage>
        <taxon>Bacteria</taxon>
        <taxon>Bacillati</taxon>
        <taxon>Actinomycetota</taxon>
        <taxon>Actinomycetes</taxon>
        <taxon>Micrococcales</taxon>
        <taxon>Micrococcaceae</taxon>
        <taxon>Nesterenkonia</taxon>
    </lineage>
</organism>
<comment type="caution">
    <text evidence="2">The sequence shown here is derived from an EMBL/GenBank/DDBJ whole genome shotgun (WGS) entry which is preliminary data.</text>
</comment>
<feature type="region of interest" description="Disordered" evidence="1">
    <location>
        <begin position="36"/>
        <end position="59"/>
    </location>
</feature>
<evidence type="ECO:0000313" key="3">
    <source>
        <dbReference type="Proteomes" id="UP000546252"/>
    </source>
</evidence>
<dbReference type="EMBL" id="JACJIH010000001">
    <property type="protein sequence ID" value="MBA8921012.1"/>
    <property type="molecule type" value="Genomic_DNA"/>
</dbReference>
<name>A0A839FRS8_9MICC</name>
<proteinExistence type="predicted"/>